<evidence type="ECO:0000256" key="3">
    <source>
        <dbReference type="SAM" id="MobiDB-lite"/>
    </source>
</evidence>
<dbReference type="InterPro" id="IPR036271">
    <property type="entry name" value="Tet_transcr_reg_TetR-rel_C_sf"/>
</dbReference>
<dbReference type="InterPro" id="IPR041678">
    <property type="entry name" value="TetR_C_16"/>
</dbReference>
<feature type="region of interest" description="Disordered" evidence="3">
    <location>
        <begin position="203"/>
        <end position="225"/>
    </location>
</feature>
<dbReference type="GO" id="GO:0000976">
    <property type="term" value="F:transcription cis-regulatory region binding"/>
    <property type="evidence" value="ECO:0007669"/>
    <property type="project" value="TreeGrafter"/>
</dbReference>
<comment type="caution">
    <text evidence="5">The sequence shown here is derived from an EMBL/GenBank/DDBJ whole genome shotgun (WGS) entry which is preliminary data.</text>
</comment>
<dbReference type="InterPro" id="IPR001647">
    <property type="entry name" value="HTH_TetR"/>
</dbReference>
<feature type="DNA-binding region" description="H-T-H motif" evidence="2">
    <location>
        <begin position="39"/>
        <end position="58"/>
    </location>
</feature>
<evidence type="ECO:0000256" key="2">
    <source>
        <dbReference type="PROSITE-ProRule" id="PRU00335"/>
    </source>
</evidence>
<dbReference type="AlphaFoldDB" id="A0A7W7IIF0"/>
<dbReference type="PROSITE" id="PS50977">
    <property type="entry name" value="HTH_TETR_2"/>
    <property type="match status" value="1"/>
</dbReference>
<organism evidence="5 6">
    <name type="scientific">Actinomadura livida</name>
    <dbReference type="NCBI Taxonomy" id="79909"/>
    <lineage>
        <taxon>Bacteria</taxon>
        <taxon>Bacillati</taxon>
        <taxon>Actinomycetota</taxon>
        <taxon>Actinomycetes</taxon>
        <taxon>Streptosporangiales</taxon>
        <taxon>Thermomonosporaceae</taxon>
        <taxon>Actinomadura</taxon>
    </lineage>
</organism>
<gene>
    <name evidence="5" type="ORF">F4557_005998</name>
</gene>
<dbReference type="EMBL" id="JACHMV010000001">
    <property type="protein sequence ID" value="MBB4777580.1"/>
    <property type="molecule type" value="Genomic_DNA"/>
</dbReference>
<keyword evidence="1 2" id="KW-0238">DNA-binding</keyword>
<dbReference type="Pfam" id="PF17920">
    <property type="entry name" value="TetR_C_16"/>
    <property type="match status" value="1"/>
</dbReference>
<dbReference type="PANTHER" id="PTHR30055:SF235">
    <property type="entry name" value="TRANSCRIPTIONAL REGULATORY PROTEIN"/>
    <property type="match status" value="1"/>
</dbReference>
<evidence type="ECO:0000259" key="4">
    <source>
        <dbReference type="PROSITE" id="PS50977"/>
    </source>
</evidence>
<evidence type="ECO:0000256" key="1">
    <source>
        <dbReference type="ARBA" id="ARBA00023125"/>
    </source>
</evidence>
<protein>
    <submittedName>
        <fullName evidence="5">AcrR family transcriptional regulator</fullName>
    </submittedName>
</protein>
<sequence>MMNKSGASRGRRRGSPDTRREILAVARRRFLSDGYGPVTMRSIAAEAGVDAALISYFFGSKKGLFGAVLGLVANPPEVLAGALPGDPATLPERVLRALLTAWDDPEGGRPLVLMVRAAAQEPELGRLLQEIVQDELIGRIADHLAGTGAVTADVRGRAGVFGAQLAGVIFTRHLLGVEPVASMPRDELAARLAPGLRAVLYGPPRRSRPGAPAGARSARVTDGSAPELRTKTHEFARII</sequence>
<accession>A0A7W7IIF0</accession>
<dbReference type="Gene3D" id="1.10.357.10">
    <property type="entry name" value="Tetracycline Repressor, domain 2"/>
    <property type="match status" value="1"/>
</dbReference>
<proteinExistence type="predicted"/>
<dbReference type="InterPro" id="IPR009057">
    <property type="entry name" value="Homeodomain-like_sf"/>
</dbReference>
<reference evidence="5 6" key="1">
    <citation type="submission" date="2020-08" db="EMBL/GenBank/DDBJ databases">
        <title>Sequencing the genomes of 1000 actinobacteria strains.</title>
        <authorList>
            <person name="Klenk H.-P."/>
        </authorList>
    </citation>
    <scope>NUCLEOTIDE SEQUENCE [LARGE SCALE GENOMIC DNA]</scope>
    <source>
        <strain evidence="5 6">DSM 44772</strain>
    </source>
</reference>
<dbReference type="Gene3D" id="1.10.10.60">
    <property type="entry name" value="Homeodomain-like"/>
    <property type="match status" value="1"/>
</dbReference>
<dbReference type="SUPFAM" id="SSF48498">
    <property type="entry name" value="Tetracyclin repressor-like, C-terminal domain"/>
    <property type="match status" value="1"/>
</dbReference>
<name>A0A7W7IIF0_9ACTN</name>
<dbReference type="Pfam" id="PF00440">
    <property type="entry name" value="TetR_N"/>
    <property type="match status" value="1"/>
</dbReference>
<feature type="domain" description="HTH tetR-type" evidence="4">
    <location>
        <begin position="16"/>
        <end position="76"/>
    </location>
</feature>
<dbReference type="GO" id="GO:0003700">
    <property type="term" value="F:DNA-binding transcription factor activity"/>
    <property type="evidence" value="ECO:0007669"/>
    <property type="project" value="TreeGrafter"/>
</dbReference>
<dbReference type="InterPro" id="IPR050109">
    <property type="entry name" value="HTH-type_TetR-like_transc_reg"/>
</dbReference>
<dbReference type="Proteomes" id="UP000549343">
    <property type="component" value="Unassembled WGS sequence"/>
</dbReference>
<evidence type="ECO:0000313" key="5">
    <source>
        <dbReference type="EMBL" id="MBB4777580.1"/>
    </source>
</evidence>
<dbReference type="PANTHER" id="PTHR30055">
    <property type="entry name" value="HTH-TYPE TRANSCRIPTIONAL REGULATOR RUTR"/>
    <property type="match status" value="1"/>
</dbReference>
<dbReference type="SUPFAM" id="SSF46689">
    <property type="entry name" value="Homeodomain-like"/>
    <property type="match status" value="1"/>
</dbReference>
<evidence type="ECO:0000313" key="6">
    <source>
        <dbReference type="Proteomes" id="UP000549343"/>
    </source>
</evidence>
<feature type="compositionally biased region" description="Low complexity" evidence="3">
    <location>
        <begin position="209"/>
        <end position="218"/>
    </location>
</feature>